<evidence type="ECO:0000259" key="7">
    <source>
        <dbReference type="Pfam" id="PF00303"/>
    </source>
</evidence>
<dbReference type="STRING" id="1561.NPD11_2052"/>
<dbReference type="PANTHER" id="PTHR11548:SF1">
    <property type="entry name" value="THYMIDYLATE SYNTHASE 1"/>
    <property type="match status" value="1"/>
</dbReference>
<dbReference type="CDD" id="cd00351">
    <property type="entry name" value="TS_Pyrimidine_HMase"/>
    <property type="match status" value="1"/>
</dbReference>
<dbReference type="NCBIfam" id="TIGR03284">
    <property type="entry name" value="thym_sym"/>
    <property type="match status" value="1"/>
</dbReference>
<keyword evidence="4 5" id="KW-0545">Nucleotide biosynthesis</keyword>
<sequence length="263" mass="30775">MSLYDNQYLDIVEKILENGYYDQNRTGVATYKLPHQIMQFDLEKEFPILTTKFVAFKTAVKELLWIYKDQSNSVKKLQEQNVKIWNEWMMEDGTIGTSYGWVVKKFDQLDKLIDALKNNPQDRRMMINLWQIPYLDTGALHPCCFLTMWDVTDGRLNCMLVQRSGDIPLGVPFNTSQYAVLVHLLAQVTGLKPGLFTHVINNAHIYENQVEGMKLQLTRKDQAYEAPKLWINPEIKDFYDFTPEDIKLVDYKHHEAIKMEVSV</sequence>
<dbReference type="InterPro" id="IPR020940">
    <property type="entry name" value="Thymidylate_synthase_AS"/>
</dbReference>
<dbReference type="PROSITE" id="PS00091">
    <property type="entry name" value="THYMIDYLATE_SYNTHASE"/>
    <property type="match status" value="1"/>
</dbReference>
<evidence type="ECO:0000256" key="4">
    <source>
        <dbReference type="ARBA" id="ARBA00022727"/>
    </source>
</evidence>
<accession>A0A0A7FT19</accession>
<comment type="subunit">
    <text evidence="5">Homodimer.</text>
</comment>
<dbReference type="HAMAP" id="MF_00008">
    <property type="entry name" value="Thymidy_synth_bact"/>
    <property type="match status" value="1"/>
</dbReference>
<comment type="caution">
    <text evidence="5">Lacks conserved residue(s) required for the propagation of feature annotation.</text>
</comment>
<feature type="binding site" evidence="5">
    <location>
        <position position="166"/>
    </location>
    <ligand>
        <name>(6R)-5,10-methylene-5,6,7,8-tetrahydrofolate</name>
        <dbReference type="ChEBI" id="CHEBI:15636"/>
    </ligand>
</feature>
<comment type="similarity">
    <text evidence="5">Belongs to the thymidylate synthase family. Bacterial-type ThyA subfamily.</text>
</comment>
<dbReference type="GO" id="GO:0004799">
    <property type="term" value="F:thymidylate synthase activity"/>
    <property type="evidence" value="ECO:0007669"/>
    <property type="project" value="UniProtKB-UniRule"/>
</dbReference>
<feature type="binding site" description="in other chain" evidence="5">
    <location>
        <position position="174"/>
    </location>
    <ligand>
        <name>dUMP</name>
        <dbReference type="ChEBI" id="CHEBI:246422"/>
        <note>ligand shared between dimeric partners</note>
    </ligand>
</feature>
<comment type="subcellular location">
    <subcellularLocation>
        <location evidence="5">Cytoplasm</location>
    </subcellularLocation>
</comment>
<dbReference type="InterPro" id="IPR045097">
    <property type="entry name" value="Thymidate_synth/dCMP_Mease"/>
</dbReference>
<comment type="pathway">
    <text evidence="5">Pyrimidine metabolism; dTTP biosynthesis.</text>
</comment>
<evidence type="ECO:0000256" key="3">
    <source>
        <dbReference type="ARBA" id="ARBA00022679"/>
    </source>
</evidence>
<feature type="domain" description="Thymidylate synthase/dCMP hydroxymethylase" evidence="7">
    <location>
        <begin position="6"/>
        <end position="263"/>
    </location>
</feature>
<dbReference type="SUPFAM" id="SSF55831">
    <property type="entry name" value="Thymidylate synthase/dCMP hydroxymethylase"/>
    <property type="match status" value="1"/>
</dbReference>
<protein>
    <recommendedName>
        <fullName evidence="1 5">Thymidylate synthase</fullName>
        <shortName evidence="5">TS</shortName>
        <shortName evidence="5">TSase</shortName>
        <ecNumber evidence="1 5">2.1.1.45</ecNumber>
    </recommendedName>
</protein>
<dbReference type="InterPro" id="IPR023451">
    <property type="entry name" value="Thymidate_synth/dCMP_Mease_dom"/>
</dbReference>
<proteinExistence type="inferred from homology"/>
<feature type="binding site" description="in other chain" evidence="5">
    <location>
        <position position="25"/>
    </location>
    <ligand>
        <name>dUMP</name>
        <dbReference type="ChEBI" id="CHEBI:246422"/>
        <note>ligand shared between dimeric partners</note>
    </ligand>
</feature>
<comment type="function">
    <text evidence="5">Catalyzes the reductive methylation of 2'-deoxyuridine-5'-monophosphate (dUMP) to 2'-deoxythymidine-5'-monophosphate (dTMP) while utilizing 5,10-methylenetetrahydrofolate (mTHF) as the methyl donor and reductant in the reaction, yielding dihydrofolate (DHF) as a by-product. This enzymatic reaction provides an intracellular de novo source of dTMP, an essential precursor for DNA biosynthesis.</text>
</comment>
<evidence type="ECO:0000256" key="6">
    <source>
        <dbReference type="PROSITE-ProRule" id="PRU10016"/>
    </source>
</evidence>
<keyword evidence="3 5" id="KW-0808">Transferase</keyword>
<evidence type="ECO:0000256" key="1">
    <source>
        <dbReference type="ARBA" id="ARBA00011947"/>
    </source>
</evidence>
<feature type="binding site" description="in other chain" evidence="5">
    <location>
        <begin position="163"/>
        <end position="166"/>
    </location>
    <ligand>
        <name>dUMP</name>
        <dbReference type="ChEBI" id="CHEBI:246422"/>
        <note>ligand shared between dimeric partners</note>
    </ligand>
</feature>
<dbReference type="AlphaFoldDB" id="A0A0A7FT19"/>
<keyword evidence="5" id="KW-0963">Cytoplasm</keyword>
<dbReference type="UniPathway" id="UPA00575"/>
<dbReference type="EMBL" id="CP006905">
    <property type="protein sequence ID" value="AIY82759.1"/>
    <property type="molecule type" value="Genomic_DNA"/>
</dbReference>
<name>A0A0A7FT19_9CLOT</name>
<comment type="catalytic activity">
    <reaction evidence="5">
        <text>dUMP + (6R)-5,10-methylene-5,6,7,8-tetrahydrofolate = 7,8-dihydrofolate + dTMP</text>
        <dbReference type="Rhea" id="RHEA:12104"/>
        <dbReference type="ChEBI" id="CHEBI:15636"/>
        <dbReference type="ChEBI" id="CHEBI:57451"/>
        <dbReference type="ChEBI" id="CHEBI:63528"/>
        <dbReference type="ChEBI" id="CHEBI:246422"/>
        <dbReference type="EC" id="2.1.1.45"/>
    </reaction>
</comment>
<dbReference type="GO" id="GO:0032259">
    <property type="term" value="P:methylation"/>
    <property type="evidence" value="ECO:0007669"/>
    <property type="project" value="UniProtKB-KW"/>
</dbReference>
<feature type="binding site" evidence="5">
    <location>
        <position position="262"/>
    </location>
    <ligand>
        <name>(6R)-5,10-methylene-5,6,7,8-tetrahydrofolate</name>
        <dbReference type="ChEBI" id="CHEBI:15636"/>
    </ligand>
</feature>
<feature type="active site" description="Nucleophile" evidence="5">
    <location>
        <position position="143"/>
    </location>
</feature>
<dbReference type="NCBIfam" id="NF002495">
    <property type="entry name" value="PRK01827.1-1"/>
    <property type="match status" value="1"/>
</dbReference>
<feature type="binding site" description="in other chain" evidence="5">
    <location>
        <begin position="204"/>
        <end position="206"/>
    </location>
    <ligand>
        <name>dUMP</name>
        <dbReference type="ChEBI" id="CHEBI:246422"/>
        <note>ligand shared between dimeric partners</note>
    </ligand>
</feature>
<dbReference type="Pfam" id="PF00303">
    <property type="entry name" value="Thymidylat_synt"/>
    <property type="match status" value="1"/>
</dbReference>
<dbReference type="InterPro" id="IPR000398">
    <property type="entry name" value="Thymidylate_synthase"/>
</dbReference>
<dbReference type="Gene3D" id="3.30.572.10">
    <property type="entry name" value="Thymidylate synthase/dCMP hydroxymethylase domain"/>
    <property type="match status" value="1"/>
</dbReference>
<dbReference type="GO" id="GO:0005829">
    <property type="term" value="C:cytosol"/>
    <property type="evidence" value="ECO:0007669"/>
    <property type="project" value="TreeGrafter"/>
</dbReference>
<evidence type="ECO:0000256" key="2">
    <source>
        <dbReference type="ARBA" id="ARBA00022603"/>
    </source>
</evidence>
<feature type="binding site" evidence="5">
    <location>
        <begin position="123"/>
        <end position="124"/>
    </location>
    <ligand>
        <name>dUMP</name>
        <dbReference type="ChEBI" id="CHEBI:246422"/>
        <note>ligand shared between dimeric partners</note>
    </ligand>
</feature>
<dbReference type="PRINTS" id="PR00108">
    <property type="entry name" value="THYMDSNTHASE"/>
</dbReference>
<dbReference type="Proteomes" id="UP000030635">
    <property type="component" value="Chromosome"/>
</dbReference>
<keyword evidence="9" id="KW-1185">Reference proteome</keyword>
<dbReference type="RefSeq" id="WP_039312085.1">
    <property type="nucleotide sequence ID" value="NZ_CP006905.1"/>
</dbReference>
<dbReference type="KEGG" id="cbv:U729_941"/>
<dbReference type="eggNOG" id="COG0207">
    <property type="taxonomic scope" value="Bacteria"/>
</dbReference>
<dbReference type="OrthoDB" id="9774633at2"/>
<keyword evidence="2 5" id="KW-0489">Methyltransferase</keyword>
<evidence type="ECO:0000313" key="9">
    <source>
        <dbReference type="Proteomes" id="UP000030635"/>
    </source>
</evidence>
<evidence type="ECO:0000256" key="5">
    <source>
        <dbReference type="HAMAP-Rule" id="MF_00008"/>
    </source>
</evidence>
<dbReference type="PANTHER" id="PTHR11548">
    <property type="entry name" value="THYMIDYLATE SYNTHASE 1"/>
    <property type="match status" value="1"/>
</dbReference>
<dbReference type="InterPro" id="IPR036926">
    <property type="entry name" value="Thymidate_synth/dCMP_Mease_sf"/>
</dbReference>
<dbReference type="GO" id="GO:0006231">
    <property type="term" value="P:dTMP biosynthetic process"/>
    <property type="evidence" value="ECO:0007669"/>
    <property type="project" value="UniProtKB-UniRule"/>
</dbReference>
<dbReference type="HOGENOM" id="CLU_021669_0_2_9"/>
<evidence type="ECO:0000313" key="8">
    <source>
        <dbReference type="EMBL" id="AIY82759.1"/>
    </source>
</evidence>
<gene>
    <name evidence="5 8" type="primary">thyA</name>
    <name evidence="8" type="ORF">U729_941</name>
</gene>
<feature type="active site" evidence="6">
    <location>
        <position position="143"/>
    </location>
</feature>
<dbReference type="EC" id="2.1.1.45" evidence="1 5"/>
<organism evidence="8 9">
    <name type="scientific">Clostridium baratii str. Sullivan</name>
    <dbReference type="NCBI Taxonomy" id="1415775"/>
    <lineage>
        <taxon>Bacteria</taxon>
        <taxon>Bacillati</taxon>
        <taxon>Bacillota</taxon>
        <taxon>Clostridia</taxon>
        <taxon>Eubacteriales</taxon>
        <taxon>Clostridiaceae</taxon>
        <taxon>Clostridium</taxon>
    </lineage>
</organism>
<dbReference type="GO" id="GO:0006235">
    <property type="term" value="P:dTTP biosynthetic process"/>
    <property type="evidence" value="ECO:0007669"/>
    <property type="project" value="UniProtKB-UniRule"/>
</dbReference>
<reference evidence="8 9" key="1">
    <citation type="journal article" date="2015" name="Infect. Genet. Evol.">
        <title>Genomic sequences of six botulinum neurotoxin-producing strains representing three clostridial species illustrate the mobility and diversity of botulinum neurotoxin genes.</title>
        <authorList>
            <person name="Smith T.J."/>
            <person name="Hill K.K."/>
            <person name="Xie G."/>
            <person name="Foley B.T."/>
            <person name="Williamson C.H."/>
            <person name="Foster J.T."/>
            <person name="Johnson S.L."/>
            <person name="Chertkov O."/>
            <person name="Teshima H."/>
            <person name="Gibbons H.S."/>
            <person name="Johnsky L.A."/>
            <person name="Karavis M.A."/>
            <person name="Smith L.A."/>
        </authorList>
    </citation>
    <scope>NUCLEOTIDE SEQUENCE [LARGE SCALE GENOMIC DNA]</scope>
    <source>
        <strain evidence="8">Sullivan</strain>
    </source>
</reference>